<sequence length="788" mass="88213">MAFNRGFLAALVSFLVLTTANLGAAKALTKGVFAHYMVGTVYEDHAHQDIKDASAMGLDGFALNIGDPSQNFVRQTLNYMFDHARDNYPDFKLFISMDLWAAGSAKKGLDDFDDLLRDYMGHAAYYKGPNGYPFISSFADGGLHNTTWMDWRNKWANEIYFVPDFDGSKGYYLSDPGWWEYWGDVVDGIFSWESTWPLRGHTDTSSWKNESYVREGAFSNEKAYMMGLSMLQYKNSNDGPENHYIGNIWPEQNNETDPTRYATQADFPHNGIRPLLSSFISSYKAGKEIMEPPTGEDAVGALWYKSIHSSTVCPDTDALISKKPDGYSAASDVLTWAVIVSSIGGPYSIRGFSGGQELQTFYLTAGYNFGTFSSLQEGDQRMELLDASGNVIMVASGGRCVTSTCPDGIYNLNPQILELTMDTSEKTCSEPITDMYPPISTAATWGTRLFGFNKCTPGMKSDIQRAYDDFHRLTDQNGVGDKIDWTSAAALEFLAPPGTKPSLISELLQSDHRIVENENQQAQIQDVFTKASTIYPGFYLNPWQNYIKDGYGTMNAYALNKDPNEPKYPMVNFCPRFFTMNDLDTVVKSAGGLSPKFKFNLDNYGNQAHTLLHELLHIHLVADSENDTPNPDIYDLTIQWREYRLNGDPIVQKGKAYGPMRSGWYVQRNADNLAYFALAQWVRAKNGYYPYLPVIRNQELTRDPVVPGGRVAYDTEGGDLVISVADDDEEVDTFSLCSDYDDLAYDGTEIAHESLNLTALIDLSAYPTAYQEELAEFLEMYDALGDDE</sequence>
<dbReference type="Proteomes" id="UP001521184">
    <property type="component" value="Unassembled WGS sequence"/>
</dbReference>
<proteinExistence type="predicted"/>
<reference evidence="2 3" key="1">
    <citation type="journal article" date="2023" name="Plant Dis.">
        <title>First Report of Diplodia intermedia Causing Canker and Dieback Diseases on Apple Trees in Canada.</title>
        <authorList>
            <person name="Ellouze W."/>
            <person name="Ilyukhin E."/>
            <person name="Sulman M."/>
            <person name="Ali S."/>
        </authorList>
    </citation>
    <scope>NUCLEOTIDE SEQUENCE [LARGE SCALE GENOMIC DNA]</scope>
    <source>
        <strain evidence="2 3">M45-28</strain>
    </source>
</reference>
<keyword evidence="1" id="KW-0732">Signal</keyword>
<feature type="signal peptide" evidence="1">
    <location>
        <begin position="1"/>
        <end position="25"/>
    </location>
</feature>
<dbReference type="Gene3D" id="3.20.20.80">
    <property type="entry name" value="Glycosidases"/>
    <property type="match status" value="1"/>
</dbReference>
<dbReference type="Gene3D" id="3.40.390.10">
    <property type="entry name" value="Collagenase (Catalytic Domain)"/>
    <property type="match status" value="1"/>
</dbReference>
<keyword evidence="3" id="KW-1185">Reference proteome</keyword>
<dbReference type="CDD" id="cd11577">
    <property type="entry name" value="GH71"/>
    <property type="match status" value="1"/>
</dbReference>
<evidence type="ECO:0000313" key="3">
    <source>
        <dbReference type="Proteomes" id="UP001521184"/>
    </source>
</evidence>
<protein>
    <recommendedName>
        <fullName evidence="4">Glycoside hydrolase family 71 protein</fullName>
    </recommendedName>
</protein>
<evidence type="ECO:0000256" key="1">
    <source>
        <dbReference type="SAM" id="SignalP"/>
    </source>
</evidence>
<comment type="caution">
    <text evidence="2">The sequence shown here is derived from an EMBL/GenBank/DDBJ whole genome shotgun (WGS) entry which is preliminary data.</text>
</comment>
<dbReference type="InterPro" id="IPR024079">
    <property type="entry name" value="MetalloPept_cat_dom_sf"/>
</dbReference>
<gene>
    <name evidence="2" type="ORF">SLS58_008205</name>
</gene>
<organism evidence="2 3">
    <name type="scientific">Diplodia intermedia</name>
    <dbReference type="NCBI Taxonomy" id="856260"/>
    <lineage>
        <taxon>Eukaryota</taxon>
        <taxon>Fungi</taxon>
        <taxon>Dikarya</taxon>
        <taxon>Ascomycota</taxon>
        <taxon>Pezizomycotina</taxon>
        <taxon>Dothideomycetes</taxon>
        <taxon>Dothideomycetes incertae sedis</taxon>
        <taxon>Botryosphaeriales</taxon>
        <taxon>Botryosphaeriaceae</taxon>
        <taxon>Diplodia</taxon>
    </lineage>
</organism>
<evidence type="ECO:0008006" key="4">
    <source>
        <dbReference type="Google" id="ProtNLM"/>
    </source>
</evidence>
<dbReference type="InterPro" id="IPR005197">
    <property type="entry name" value="Glyco_hydro_71"/>
</dbReference>
<accession>A0ABR3THZ8</accession>
<feature type="chain" id="PRO_5045280701" description="Glycoside hydrolase family 71 protein" evidence="1">
    <location>
        <begin position="26"/>
        <end position="788"/>
    </location>
</feature>
<dbReference type="Pfam" id="PF03659">
    <property type="entry name" value="Glyco_hydro_71"/>
    <property type="match status" value="2"/>
</dbReference>
<dbReference type="EMBL" id="JAKEKT020000068">
    <property type="protein sequence ID" value="KAL1639118.1"/>
    <property type="molecule type" value="Genomic_DNA"/>
</dbReference>
<name>A0ABR3THZ8_9PEZI</name>
<evidence type="ECO:0000313" key="2">
    <source>
        <dbReference type="EMBL" id="KAL1639118.1"/>
    </source>
</evidence>